<feature type="region of interest" description="Disordered" evidence="1">
    <location>
        <begin position="117"/>
        <end position="157"/>
    </location>
</feature>
<proteinExistence type="predicted"/>
<evidence type="ECO:0000313" key="2">
    <source>
        <dbReference type="EMBL" id="VDD32640.1"/>
    </source>
</evidence>
<feature type="compositionally biased region" description="Polar residues" evidence="1">
    <location>
        <begin position="134"/>
        <end position="147"/>
    </location>
</feature>
<dbReference type="AlphaFoldDB" id="A0A3P6DXV4"/>
<organism evidence="2">
    <name type="scientific">Brassica oleracea</name>
    <name type="common">Wild cabbage</name>
    <dbReference type="NCBI Taxonomy" id="3712"/>
    <lineage>
        <taxon>Eukaryota</taxon>
        <taxon>Viridiplantae</taxon>
        <taxon>Streptophyta</taxon>
        <taxon>Embryophyta</taxon>
        <taxon>Tracheophyta</taxon>
        <taxon>Spermatophyta</taxon>
        <taxon>Magnoliopsida</taxon>
        <taxon>eudicotyledons</taxon>
        <taxon>Gunneridae</taxon>
        <taxon>Pentapetalae</taxon>
        <taxon>rosids</taxon>
        <taxon>malvids</taxon>
        <taxon>Brassicales</taxon>
        <taxon>Brassicaceae</taxon>
        <taxon>Brassiceae</taxon>
        <taxon>Brassica</taxon>
    </lineage>
</organism>
<reference evidence="2" key="1">
    <citation type="submission" date="2018-11" db="EMBL/GenBank/DDBJ databases">
        <authorList>
            <consortium name="Genoscope - CEA"/>
            <person name="William W."/>
        </authorList>
    </citation>
    <scope>NUCLEOTIDE SEQUENCE</scope>
</reference>
<feature type="region of interest" description="Disordered" evidence="1">
    <location>
        <begin position="1"/>
        <end position="24"/>
    </location>
</feature>
<name>A0A3P6DXV4_BRAOL</name>
<dbReference type="EMBL" id="LR031875">
    <property type="protein sequence ID" value="VDD32640.1"/>
    <property type="molecule type" value="Genomic_DNA"/>
</dbReference>
<feature type="compositionally biased region" description="Basic and acidic residues" evidence="1">
    <location>
        <begin position="148"/>
        <end position="157"/>
    </location>
</feature>
<evidence type="ECO:0000256" key="1">
    <source>
        <dbReference type="SAM" id="MobiDB-lite"/>
    </source>
</evidence>
<accession>A0A3P6DXV4</accession>
<sequence>MLKKRASQANNLPSEGADQGPVRGQCREQIMKELNDVTMQYLCCADPTEAAARKQRVLTSDASCLMEKTATTILASETTPRRPLSPWELGIKSISPPANNTLLGLRPDQIFSPTSLASSLREEDDFGLTPPQRKASTSRVHSQVRTESQLHELGRSL</sequence>
<protein>
    <submittedName>
        <fullName evidence="2">Uncharacterized protein</fullName>
    </submittedName>
</protein>
<gene>
    <name evidence="2" type="ORF">BOLC9T57963H</name>
</gene>